<dbReference type="Gene3D" id="3.40.710.10">
    <property type="entry name" value="DD-peptidase/beta-lactamase superfamily"/>
    <property type="match status" value="1"/>
</dbReference>
<dbReference type="Pfam" id="PF00905">
    <property type="entry name" value="Transpeptidase"/>
    <property type="match status" value="1"/>
</dbReference>
<accession>A0A5B8U1D2</accession>
<protein>
    <submittedName>
        <fullName evidence="3">Penicillin-binding protein 2</fullName>
    </submittedName>
</protein>
<dbReference type="OrthoDB" id="9766847at2"/>
<dbReference type="Gene3D" id="3.90.1310.10">
    <property type="entry name" value="Penicillin-binding protein 2a (Domain 2)"/>
    <property type="match status" value="1"/>
</dbReference>
<dbReference type="InterPro" id="IPR054120">
    <property type="entry name" value="PBPA_dimer"/>
</dbReference>
<dbReference type="PANTHER" id="PTHR30627">
    <property type="entry name" value="PEPTIDOGLYCAN D,D-TRANSPEPTIDASE"/>
    <property type="match status" value="1"/>
</dbReference>
<dbReference type="InterPro" id="IPR012338">
    <property type="entry name" value="Beta-lactam/transpept-like"/>
</dbReference>
<dbReference type="GO" id="GO:0071555">
    <property type="term" value="P:cell wall organization"/>
    <property type="evidence" value="ECO:0007669"/>
    <property type="project" value="TreeGrafter"/>
</dbReference>
<evidence type="ECO:0000313" key="3">
    <source>
        <dbReference type="EMBL" id="QEC46811.1"/>
    </source>
</evidence>
<feature type="domain" description="Penicillin binding protein A dimerisation" evidence="2">
    <location>
        <begin position="52"/>
        <end position="132"/>
    </location>
</feature>
<organism evidence="3 4">
    <name type="scientific">Baekduia soli</name>
    <dbReference type="NCBI Taxonomy" id="496014"/>
    <lineage>
        <taxon>Bacteria</taxon>
        <taxon>Bacillati</taxon>
        <taxon>Actinomycetota</taxon>
        <taxon>Thermoleophilia</taxon>
        <taxon>Solirubrobacterales</taxon>
        <taxon>Baekduiaceae</taxon>
        <taxon>Baekduia</taxon>
    </lineage>
</organism>
<dbReference type="Proteomes" id="UP000321805">
    <property type="component" value="Chromosome"/>
</dbReference>
<sequence>MNKPIGRLFAAALLMFGALLVSTSWWTVVRADRLDHDTANHRGVLRALKIRRGLIRADDGTVIARSTRDAEGVYHRSYPTGALFGHPVGYSYAGIGQTELERERNDELTGRTNAITTTVDQLLGHKAEGDDVRTTLDPKAQRIALDEIAQAGRSGAAVALDPRTGAVKVMASTPTYDPNVIKDSKALAAANRDESRKPLVNRALQFGYAPGSTFKVVTSTAAIDTGRFTPQSQVDGKNGVKISGVPLANDFGRSFGTIDLKTALAQSVNTVFAQVGEQLGKATMKRYMERFGFDSKPQLDYPADSMSASVVAPDPPRHAVPPTSKYVDVGRMSIGQGGLEATPLQMAQVAAAVANGGRLMKPHLTDKVVDRDGRTVKTVGAQLQSTVMKPSTAAAVTDMMIAVVQSGTGTKAQIPGTQVAGKTGTAETEFGDKINNVWFIGFAPAENPRIAVAVTVAGVTGFGGDFAAPIARDIMEELLR</sequence>
<feature type="domain" description="Penicillin-binding protein transpeptidase" evidence="1">
    <location>
        <begin position="155"/>
        <end position="476"/>
    </location>
</feature>
<gene>
    <name evidence="3" type="ORF">FSW04_03905</name>
</gene>
<evidence type="ECO:0000259" key="2">
    <source>
        <dbReference type="Pfam" id="PF21922"/>
    </source>
</evidence>
<evidence type="ECO:0000313" key="4">
    <source>
        <dbReference type="Proteomes" id="UP000321805"/>
    </source>
</evidence>
<dbReference type="GO" id="GO:0005886">
    <property type="term" value="C:plasma membrane"/>
    <property type="evidence" value="ECO:0007669"/>
    <property type="project" value="TreeGrafter"/>
</dbReference>
<reference evidence="3 4" key="1">
    <citation type="journal article" date="2018" name="J. Microbiol.">
        <title>Baekduia soli gen. nov., sp. nov., a novel bacterium isolated from the soil of Baekdu Mountain and proposal of a novel family name, Baekduiaceae fam. nov.</title>
        <authorList>
            <person name="An D.S."/>
            <person name="Siddiqi M.Z."/>
            <person name="Kim K.H."/>
            <person name="Yu H.S."/>
            <person name="Im W.T."/>
        </authorList>
    </citation>
    <scope>NUCLEOTIDE SEQUENCE [LARGE SCALE GENOMIC DNA]</scope>
    <source>
        <strain evidence="3 4">BR7-21</strain>
    </source>
</reference>
<dbReference type="InterPro" id="IPR001460">
    <property type="entry name" value="PCN-bd_Tpept"/>
</dbReference>
<dbReference type="PANTHER" id="PTHR30627:SF24">
    <property type="entry name" value="PENICILLIN-BINDING PROTEIN 4B"/>
    <property type="match status" value="1"/>
</dbReference>
<dbReference type="SUPFAM" id="SSF56601">
    <property type="entry name" value="beta-lactamase/transpeptidase-like"/>
    <property type="match status" value="1"/>
</dbReference>
<dbReference type="KEGG" id="bsol:FSW04_03905"/>
<dbReference type="EMBL" id="CP042430">
    <property type="protein sequence ID" value="QEC46811.1"/>
    <property type="molecule type" value="Genomic_DNA"/>
</dbReference>
<proteinExistence type="predicted"/>
<dbReference type="InterPro" id="IPR050515">
    <property type="entry name" value="Beta-lactam/transpept"/>
</dbReference>
<keyword evidence="4" id="KW-1185">Reference proteome</keyword>
<dbReference type="GO" id="GO:0008658">
    <property type="term" value="F:penicillin binding"/>
    <property type="evidence" value="ECO:0007669"/>
    <property type="project" value="InterPro"/>
</dbReference>
<name>A0A5B8U1D2_9ACTN</name>
<dbReference type="AlphaFoldDB" id="A0A5B8U1D2"/>
<dbReference type="GO" id="GO:0071972">
    <property type="term" value="F:peptidoglycan L,D-transpeptidase activity"/>
    <property type="evidence" value="ECO:0007669"/>
    <property type="project" value="TreeGrafter"/>
</dbReference>
<dbReference type="Pfam" id="PF21922">
    <property type="entry name" value="PBP_dimer_2"/>
    <property type="match status" value="1"/>
</dbReference>
<evidence type="ECO:0000259" key="1">
    <source>
        <dbReference type="Pfam" id="PF00905"/>
    </source>
</evidence>
<dbReference type="RefSeq" id="WP_146916459.1">
    <property type="nucleotide sequence ID" value="NZ_CP042430.1"/>
</dbReference>